<protein>
    <submittedName>
        <fullName evidence="1">Uncharacterized protein</fullName>
    </submittedName>
</protein>
<name>A0ACB0XYY1_MELEN</name>
<accession>A0ACB0XYY1</accession>
<reference evidence="1" key="1">
    <citation type="submission" date="2023-11" db="EMBL/GenBank/DDBJ databases">
        <authorList>
            <person name="Poullet M."/>
        </authorList>
    </citation>
    <scope>NUCLEOTIDE SEQUENCE</scope>
    <source>
        <strain evidence="1">E1834</strain>
    </source>
</reference>
<gene>
    <name evidence="1" type="ORF">MENTE1834_LOCUS5501</name>
</gene>
<evidence type="ECO:0000313" key="2">
    <source>
        <dbReference type="Proteomes" id="UP001497535"/>
    </source>
</evidence>
<sequence>MLLQRLKESQKLLKQKSLSVPDFSSMFTFAETTKVQNIFSKKCFFCEQEFFDCVRIRHYNSKNCKIQNFYTNGWSLQFEEVLNNDDLPNTDTLFDFSEEGPYLVIPLFFFSYKYFSFT</sequence>
<comment type="caution">
    <text evidence="1">The sequence shown here is derived from an EMBL/GenBank/DDBJ whole genome shotgun (WGS) entry which is preliminary data.</text>
</comment>
<dbReference type="EMBL" id="CAVMJV010000004">
    <property type="protein sequence ID" value="CAK5024446.1"/>
    <property type="molecule type" value="Genomic_DNA"/>
</dbReference>
<proteinExistence type="predicted"/>
<dbReference type="Proteomes" id="UP001497535">
    <property type="component" value="Unassembled WGS sequence"/>
</dbReference>
<keyword evidence="2" id="KW-1185">Reference proteome</keyword>
<organism evidence="1 2">
    <name type="scientific">Meloidogyne enterolobii</name>
    <name type="common">Root-knot nematode worm</name>
    <name type="synonym">Meloidogyne mayaguensis</name>
    <dbReference type="NCBI Taxonomy" id="390850"/>
    <lineage>
        <taxon>Eukaryota</taxon>
        <taxon>Metazoa</taxon>
        <taxon>Ecdysozoa</taxon>
        <taxon>Nematoda</taxon>
        <taxon>Chromadorea</taxon>
        <taxon>Rhabditida</taxon>
        <taxon>Tylenchina</taxon>
        <taxon>Tylenchomorpha</taxon>
        <taxon>Tylenchoidea</taxon>
        <taxon>Meloidogynidae</taxon>
        <taxon>Meloidogyninae</taxon>
        <taxon>Meloidogyne</taxon>
    </lineage>
</organism>
<evidence type="ECO:0000313" key="1">
    <source>
        <dbReference type="EMBL" id="CAK5024446.1"/>
    </source>
</evidence>